<keyword evidence="2" id="KW-0472">Membrane</keyword>
<feature type="signal peptide" evidence="3">
    <location>
        <begin position="1"/>
        <end position="17"/>
    </location>
</feature>
<comment type="caution">
    <text evidence="5">The sequence shown here is derived from an EMBL/GenBank/DDBJ whole genome shotgun (WGS) entry which is preliminary data.</text>
</comment>
<dbReference type="PROSITE" id="PS51257">
    <property type="entry name" value="PROKAR_LIPOPROTEIN"/>
    <property type="match status" value="1"/>
</dbReference>
<evidence type="ECO:0000256" key="2">
    <source>
        <dbReference type="ARBA" id="ARBA00023136"/>
    </source>
</evidence>
<reference evidence="5 6" key="1">
    <citation type="submission" date="2018-08" db="EMBL/GenBank/DDBJ databases">
        <title>The multiple taxonomic identification of Sphingomonas gilva.</title>
        <authorList>
            <person name="Zhu D."/>
            <person name="Zheng S."/>
        </authorList>
    </citation>
    <scope>NUCLEOTIDE SEQUENCE [LARGE SCALE GENOMIC DNA]</scope>
    <source>
        <strain evidence="5 6">ZDH117</strain>
    </source>
</reference>
<dbReference type="InterPro" id="IPR007450">
    <property type="entry name" value="BamE_dom"/>
</dbReference>
<dbReference type="OrthoDB" id="7160681at2"/>
<organism evidence="5 6">
    <name type="scientific">Sphingomonas gilva</name>
    <dbReference type="NCBI Taxonomy" id="2305907"/>
    <lineage>
        <taxon>Bacteria</taxon>
        <taxon>Pseudomonadati</taxon>
        <taxon>Pseudomonadota</taxon>
        <taxon>Alphaproteobacteria</taxon>
        <taxon>Sphingomonadales</taxon>
        <taxon>Sphingomonadaceae</taxon>
        <taxon>Sphingomonas</taxon>
    </lineage>
</organism>
<keyword evidence="6" id="KW-1185">Reference proteome</keyword>
<proteinExistence type="predicted"/>
<evidence type="ECO:0000313" key="5">
    <source>
        <dbReference type="EMBL" id="RHW17739.1"/>
    </source>
</evidence>
<dbReference type="Pfam" id="PF04355">
    <property type="entry name" value="BamE"/>
    <property type="match status" value="1"/>
</dbReference>
<feature type="chain" id="PRO_5017482592" evidence="3">
    <location>
        <begin position="18"/>
        <end position="161"/>
    </location>
</feature>
<dbReference type="GO" id="GO:0019867">
    <property type="term" value="C:outer membrane"/>
    <property type="evidence" value="ECO:0007669"/>
    <property type="project" value="InterPro"/>
</dbReference>
<sequence length="161" mass="16978">MSPRALLTILAVAPVLAATGACAPMRGFNGYVVDRDLLAGIQPGIDNRESVLRTLGKPTFQSQFDGGDNWYYVSRNTGQRAFRTPRATAASNVRVRFDAAGNVVAVDRTGMEQVASINPSDEKTPTLGRERSFFEEIFGGIGQVGSGLGGTSAPTNTGGQP</sequence>
<keyword evidence="1 3" id="KW-0732">Signal</keyword>
<evidence type="ECO:0000256" key="3">
    <source>
        <dbReference type="SAM" id="SignalP"/>
    </source>
</evidence>
<dbReference type="Gene3D" id="3.30.1450.10">
    <property type="match status" value="1"/>
</dbReference>
<dbReference type="InterPro" id="IPR037873">
    <property type="entry name" value="BamE-like"/>
</dbReference>
<gene>
    <name evidence="5" type="ORF">D1610_09965</name>
</gene>
<accession>A0A396RN35</accession>
<evidence type="ECO:0000259" key="4">
    <source>
        <dbReference type="Pfam" id="PF04355"/>
    </source>
</evidence>
<evidence type="ECO:0000256" key="1">
    <source>
        <dbReference type="ARBA" id="ARBA00022729"/>
    </source>
</evidence>
<feature type="domain" description="Outer membrane protein assembly factor BamE" evidence="4">
    <location>
        <begin position="30"/>
        <end position="105"/>
    </location>
</feature>
<dbReference type="AlphaFoldDB" id="A0A396RN35"/>
<dbReference type="Proteomes" id="UP000266693">
    <property type="component" value="Unassembled WGS sequence"/>
</dbReference>
<dbReference type="EMBL" id="QWLV01000003">
    <property type="protein sequence ID" value="RHW17739.1"/>
    <property type="molecule type" value="Genomic_DNA"/>
</dbReference>
<evidence type="ECO:0000313" key="6">
    <source>
        <dbReference type="Proteomes" id="UP000266693"/>
    </source>
</evidence>
<protein>
    <submittedName>
        <fullName evidence="5">Outer membrane protein assembly factor BamE</fullName>
    </submittedName>
</protein>
<name>A0A396RN35_9SPHN</name>
<dbReference type="RefSeq" id="WP_118864004.1">
    <property type="nucleotide sequence ID" value="NZ_QWLV01000003.1"/>
</dbReference>